<dbReference type="Proteomes" id="UP000488936">
    <property type="component" value="Unassembled WGS sequence"/>
</dbReference>
<evidence type="ECO:0000256" key="1">
    <source>
        <dbReference type="ARBA" id="ARBA00005054"/>
    </source>
</evidence>
<evidence type="ECO:0000256" key="3">
    <source>
        <dbReference type="ARBA" id="ARBA00022679"/>
    </source>
</evidence>
<organism evidence="10 11">
    <name type="scientific">Myroides pelagicus</name>
    <dbReference type="NCBI Taxonomy" id="270914"/>
    <lineage>
        <taxon>Bacteria</taxon>
        <taxon>Pseudomonadati</taxon>
        <taxon>Bacteroidota</taxon>
        <taxon>Flavobacteriia</taxon>
        <taxon>Flavobacteriales</taxon>
        <taxon>Flavobacteriaceae</taxon>
        <taxon>Myroides</taxon>
    </lineage>
</organism>
<keyword evidence="11" id="KW-1185">Reference proteome</keyword>
<dbReference type="EMBL" id="WMJY01000012">
    <property type="protein sequence ID" value="MTH29676.1"/>
    <property type="molecule type" value="Genomic_DNA"/>
</dbReference>
<evidence type="ECO:0000256" key="2">
    <source>
        <dbReference type="ARBA" id="ARBA00012254"/>
    </source>
</evidence>
<dbReference type="InterPro" id="IPR036477">
    <property type="entry name" value="Formyl_transf_N_sf"/>
</dbReference>
<dbReference type="UniPathway" id="UPA00074">
    <property type="reaction ID" value="UER00126"/>
</dbReference>
<sequence length="188" mass="21230">MRKIALFASGSGTNVANIIKYFDDKSIPNQYLVLVNNPNAKVIEKAQKRNVPVAIFNREMLNGQEVKRILDEFAPDLIVLAGFLWKFPEAIIADYPNQIINIHPALLPKYGGKGMYGHYVHEAVLANNEVETGITIHYVNEHYDEGGIVFQQATSVVGCKTWEDIAKEVQVLEHTYFPVVIEKLLFDE</sequence>
<dbReference type="GO" id="GO:0004644">
    <property type="term" value="F:phosphoribosylglycinamide formyltransferase activity"/>
    <property type="evidence" value="ECO:0007669"/>
    <property type="project" value="UniProtKB-EC"/>
</dbReference>
<comment type="similarity">
    <text evidence="5">Belongs to the GART family.</text>
</comment>
<evidence type="ECO:0000313" key="10">
    <source>
        <dbReference type="EMBL" id="MTH29676.1"/>
    </source>
</evidence>
<comment type="catalytic activity">
    <reaction evidence="8">
        <text>N(1)-(5-phospho-beta-D-ribosyl)glycinamide + (6R)-10-formyltetrahydrofolate = N(2)-formyl-N(1)-(5-phospho-beta-D-ribosyl)glycinamide + (6S)-5,6,7,8-tetrahydrofolate + H(+)</text>
        <dbReference type="Rhea" id="RHEA:15053"/>
        <dbReference type="ChEBI" id="CHEBI:15378"/>
        <dbReference type="ChEBI" id="CHEBI:57453"/>
        <dbReference type="ChEBI" id="CHEBI:143788"/>
        <dbReference type="ChEBI" id="CHEBI:147286"/>
        <dbReference type="ChEBI" id="CHEBI:195366"/>
        <dbReference type="EC" id="2.1.2.2"/>
    </reaction>
</comment>
<evidence type="ECO:0000256" key="4">
    <source>
        <dbReference type="ARBA" id="ARBA00022755"/>
    </source>
</evidence>
<accession>A0A7K1GLH9</accession>
<dbReference type="InterPro" id="IPR004607">
    <property type="entry name" value="GART"/>
</dbReference>
<evidence type="ECO:0000259" key="9">
    <source>
        <dbReference type="Pfam" id="PF00551"/>
    </source>
</evidence>
<reference evidence="10 11" key="1">
    <citation type="journal article" date="2006" name="Int. J. Syst. Evol. Microbiol.">
        <title>Myroides pelagicus sp. nov., isolated from seawater in Thailand.</title>
        <authorList>
            <person name="Yoon J."/>
            <person name="Maneerat S."/>
            <person name="Kawai F."/>
            <person name="Yokota A."/>
        </authorList>
    </citation>
    <scope>NUCLEOTIDE SEQUENCE [LARGE SCALE GENOMIC DNA]</scope>
    <source>
        <strain evidence="10 11">SM1T</strain>
    </source>
</reference>
<name>A0A7K1GLH9_9FLAO</name>
<evidence type="ECO:0000313" key="11">
    <source>
        <dbReference type="Proteomes" id="UP000488936"/>
    </source>
</evidence>
<keyword evidence="4" id="KW-0658">Purine biosynthesis</keyword>
<evidence type="ECO:0000256" key="6">
    <source>
        <dbReference type="ARBA" id="ARBA00041324"/>
    </source>
</evidence>
<comment type="pathway">
    <text evidence="1">Purine metabolism; IMP biosynthesis via de novo pathway; N(2)-formyl-N(1)-(5-phospho-D-ribosyl)glycinamide from N(1)-(5-phospho-D-ribosyl)glycinamide (10-formyl THF route): step 1/1.</text>
</comment>
<dbReference type="GO" id="GO:0005829">
    <property type="term" value="C:cytosol"/>
    <property type="evidence" value="ECO:0007669"/>
    <property type="project" value="TreeGrafter"/>
</dbReference>
<dbReference type="OrthoDB" id="9806170at2"/>
<dbReference type="PROSITE" id="PS00373">
    <property type="entry name" value="GART"/>
    <property type="match status" value="1"/>
</dbReference>
<dbReference type="GO" id="GO:0006189">
    <property type="term" value="P:'de novo' IMP biosynthetic process"/>
    <property type="evidence" value="ECO:0007669"/>
    <property type="project" value="UniProtKB-UniPathway"/>
</dbReference>
<dbReference type="SUPFAM" id="SSF53328">
    <property type="entry name" value="Formyltransferase"/>
    <property type="match status" value="1"/>
</dbReference>
<evidence type="ECO:0000256" key="5">
    <source>
        <dbReference type="ARBA" id="ARBA00038440"/>
    </source>
</evidence>
<evidence type="ECO:0000256" key="8">
    <source>
        <dbReference type="ARBA" id="ARBA00047664"/>
    </source>
</evidence>
<dbReference type="PANTHER" id="PTHR43369">
    <property type="entry name" value="PHOSPHORIBOSYLGLYCINAMIDE FORMYLTRANSFERASE"/>
    <property type="match status" value="1"/>
</dbReference>
<comment type="caution">
    <text evidence="10">The sequence shown here is derived from an EMBL/GenBank/DDBJ whole genome shotgun (WGS) entry which is preliminary data.</text>
</comment>
<proteinExistence type="inferred from homology"/>
<evidence type="ECO:0000256" key="7">
    <source>
        <dbReference type="ARBA" id="ARBA00041682"/>
    </source>
</evidence>
<dbReference type="AlphaFoldDB" id="A0A7K1GLH9"/>
<dbReference type="Gene3D" id="3.40.50.170">
    <property type="entry name" value="Formyl transferase, N-terminal domain"/>
    <property type="match status" value="1"/>
</dbReference>
<dbReference type="InterPro" id="IPR002376">
    <property type="entry name" value="Formyl_transf_N"/>
</dbReference>
<gene>
    <name evidence="10" type="ORF">GJV77_07065</name>
</gene>
<dbReference type="PANTHER" id="PTHR43369:SF2">
    <property type="entry name" value="PHOSPHORIBOSYLGLYCINAMIDE FORMYLTRANSFERASE"/>
    <property type="match status" value="1"/>
</dbReference>
<protein>
    <recommendedName>
        <fullName evidence="2">phosphoribosylglycinamide formyltransferase 1</fullName>
        <ecNumber evidence="2">2.1.2.2</ecNumber>
    </recommendedName>
    <alternativeName>
        <fullName evidence="7">5'-phosphoribosylglycinamide transformylase</fullName>
    </alternativeName>
    <alternativeName>
        <fullName evidence="6">GAR transformylase</fullName>
    </alternativeName>
</protein>
<keyword evidence="3 10" id="KW-0808">Transferase</keyword>
<dbReference type="CDD" id="cd08645">
    <property type="entry name" value="FMT_core_GART"/>
    <property type="match status" value="1"/>
</dbReference>
<feature type="domain" description="Formyl transferase N-terminal" evidence="9">
    <location>
        <begin position="3"/>
        <end position="181"/>
    </location>
</feature>
<dbReference type="EC" id="2.1.2.2" evidence="2"/>
<dbReference type="Pfam" id="PF00551">
    <property type="entry name" value="Formyl_trans_N"/>
    <property type="match status" value="1"/>
</dbReference>
<dbReference type="RefSeq" id="WP_155035669.1">
    <property type="nucleotide sequence ID" value="NZ_JAYMMG010000001.1"/>
</dbReference>
<dbReference type="InterPro" id="IPR001555">
    <property type="entry name" value="GART_AS"/>
</dbReference>